<dbReference type="Gene3D" id="4.10.240.10">
    <property type="entry name" value="Zn(2)-C6 fungal-type DNA-binding domain"/>
    <property type="match status" value="1"/>
</dbReference>
<keyword evidence="8" id="KW-1185">Reference proteome</keyword>
<protein>
    <recommendedName>
        <fullName evidence="9">Zn(2)-C6 fungal-type domain-containing protein</fullName>
    </recommendedName>
</protein>
<organism evidence="7 8">
    <name type="scientific">Diaporthe helianthi</name>
    <dbReference type="NCBI Taxonomy" id="158607"/>
    <lineage>
        <taxon>Eukaryota</taxon>
        <taxon>Fungi</taxon>
        <taxon>Dikarya</taxon>
        <taxon>Ascomycota</taxon>
        <taxon>Pezizomycotina</taxon>
        <taxon>Sordariomycetes</taxon>
        <taxon>Sordariomycetidae</taxon>
        <taxon>Diaporthales</taxon>
        <taxon>Diaporthaceae</taxon>
        <taxon>Diaporthe</taxon>
    </lineage>
</organism>
<comment type="caution">
    <text evidence="7">The sequence shown here is derived from an EMBL/GenBank/DDBJ whole genome shotgun (WGS) entry which is preliminary data.</text>
</comment>
<sequence>MQPSPARVAKAAGGTPAPYGHACTNCVRAKCKCIYGDNVGGACERCSRLQKDCQPSVPNRKRSQKKVPGSRTAHLEEKLDDLVSLIRSQTAVKGPNGSSPVPTPASLRQSTSDATCTAIPSLSSDSSPNTVGTTAANCRAWTGRTNPSTSAADSDLDYYVTDNEAQERLDLFRRDYGQFGPIVYIPPKMTARELQQTRPLLWISVMACTTRSTKESHLIGDKVRHIVAERVVRQYDRSLDLLQGLLVFLCWPHSHKKENPFISIWTGIGVSIAQDLGLMAFKTETAFTFMKKFAFHGMKHPQTKEGTLESRRTALALYVWCNTTSQMLRRDNQLRWTPYMEESLRLFIEHPEWEGDKTLSVQVRCALISEQINDLLIQQSLGGERQVSPYFIKALDGQLQDMWRTLPGITTTSRNAAVLLHMYATEVTINELALHLPPSTAHADVTFRVGRLQKCLKAVENWFETYEATPTSMAAGGTFHIFVQLVSCLVMIIKLSRLEDSPAWDAAEVRRRLDIFAMFDRVAARMDKIRLAVGIQEDDEREESIWAKSVKVMGLMKAGVQADWASNGVTSSESDSSTAGAQALDHRLAMATGNEAVMGANLQINQDALTGDFVHNFGDDPWLSAMFIPWDAMNF</sequence>
<dbReference type="GO" id="GO:0005634">
    <property type="term" value="C:nucleus"/>
    <property type="evidence" value="ECO:0007669"/>
    <property type="project" value="UniProtKB-SubCell"/>
</dbReference>
<name>A0A2P5ICH2_DIAHE</name>
<accession>A0A2P5ICH2</accession>
<dbReference type="EMBL" id="MAVT02000064">
    <property type="protein sequence ID" value="POS80203.1"/>
    <property type="molecule type" value="Genomic_DNA"/>
</dbReference>
<dbReference type="GO" id="GO:0000981">
    <property type="term" value="F:DNA-binding transcription factor activity, RNA polymerase II-specific"/>
    <property type="evidence" value="ECO:0007669"/>
    <property type="project" value="InterPro"/>
</dbReference>
<dbReference type="InParanoid" id="A0A2P5ICH2"/>
<keyword evidence="5" id="KW-0539">Nucleus</keyword>
<evidence type="ECO:0000256" key="1">
    <source>
        <dbReference type="ARBA" id="ARBA00004123"/>
    </source>
</evidence>
<evidence type="ECO:0000256" key="4">
    <source>
        <dbReference type="ARBA" id="ARBA00023163"/>
    </source>
</evidence>
<gene>
    <name evidence="7" type="ORF">DHEL01_v201395</name>
</gene>
<dbReference type="InterPro" id="IPR036864">
    <property type="entry name" value="Zn2-C6_fun-type_DNA-bd_sf"/>
</dbReference>
<dbReference type="AlphaFoldDB" id="A0A2P5ICH2"/>
<dbReference type="PANTHER" id="PTHR31845:SF32">
    <property type="entry name" value="MISCELLANEOUS ZN(II)2CYS6 TRANSCRIPTION FACTOR (EUROFUNG)-RELATED"/>
    <property type="match status" value="1"/>
</dbReference>
<comment type="subcellular location">
    <subcellularLocation>
        <location evidence="1">Nucleus</location>
    </subcellularLocation>
</comment>
<proteinExistence type="predicted"/>
<keyword evidence="2" id="KW-0805">Transcription regulation</keyword>
<evidence type="ECO:0008006" key="9">
    <source>
        <dbReference type="Google" id="ProtNLM"/>
    </source>
</evidence>
<evidence type="ECO:0000256" key="2">
    <source>
        <dbReference type="ARBA" id="ARBA00023015"/>
    </source>
</evidence>
<evidence type="ECO:0000313" key="7">
    <source>
        <dbReference type="EMBL" id="POS80203.1"/>
    </source>
</evidence>
<dbReference type="STRING" id="158607.A0A2P5ICH2"/>
<evidence type="ECO:0000256" key="3">
    <source>
        <dbReference type="ARBA" id="ARBA00023125"/>
    </source>
</evidence>
<dbReference type="OrthoDB" id="5226580at2759"/>
<dbReference type="Proteomes" id="UP000094444">
    <property type="component" value="Unassembled WGS sequence"/>
</dbReference>
<reference evidence="7" key="1">
    <citation type="submission" date="2017-09" db="EMBL/GenBank/DDBJ databases">
        <title>Polyketide synthases of a Diaporthe helianthi virulent isolate.</title>
        <authorList>
            <person name="Baroncelli R."/>
        </authorList>
    </citation>
    <scope>NUCLEOTIDE SEQUENCE [LARGE SCALE GENOMIC DNA]</scope>
    <source>
        <strain evidence="7">7/96</strain>
    </source>
</reference>
<evidence type="ECO:0000256" key="5">
    <source>
        <dbReference type="ARBA" id="ARBA00023242"/>
    </source>
</evidence>
<dbReference type="SUPFAM" id="SSF57701">
    <property type="entry name" value="Zn2/Cys6 DNA-binding domain"/>
    <property type="match status" value="1"/>
</dbReference>
<dbReference type="CDD" id="cd12148">
    <property type="entry name" value="fungal_TF_MHR"/>
    <property type="match status" value="1"/>
</dbReference>
<dbReference type="GO" id="GO:0000976">
    <property type="term" value="F:transcription cis-regulatory region binding"/>
    <property type="evidence" value="ECO:0007669"/>
    <property type="project" value="TreeGrafter"/>
</dbReference>
<keyword evidence="4" id="KW-0804">Transcription</keyword>
<dbReference type="PANTHER" id="PTHR31845">
    <property type="entry name" value="FINGER DOMAIN PROTEIN, PUTATIVE-RELATED"/>
    <property type="match status" value="1"/>
</dbReference>
<evidence type="ECO:0000313" key="8">
    <source>
        <dbReference type="Proteomes" id="UP000094444"/>
    </source>
</evidence>
<evidence type="ECO:0000256" key="6">
    <source>
        <dbReference type="SAM" id="MobiDB-lite"/>
    </source>
</evidence>
<dbReference type="GO" id="GO:0008270">
    <property type="term" value="F:zinc ion binding"/>
    <property type="evidence" value="ECO:0007669"/>
    <property type="project" value="InterPro"/>
</dbReference>
<feature type="region of interest" description="Disordered" evidence="6">
    <location>
        <begin position="91"/>
        <end position="112"/>
    </location>
</feature>
<dbReference type="InterPro" id="IPR051089">
    <property type="entry name" value="prtT"/>
</dbReference>
<keyword evidence="3" id="KW-0238">DNA-binding</keyword>